<keyword evidence="2" id="KW-0732">Signal</keyword>
<feature type="chain" id="PRO_5012292933" description="Transglycosylase SLT domain-containing protein" evidence="2">
    <location>
        <begin position="20"/>
        <end position="246"/>
    </location>
</feature>
<comment type="caution">
    <text evidence="3">The sequence shown here is derived from an EMBL/GenBank/DDBJ whole genome shotgun (WGS) entry which is preliminary data.</text>
</comment>
<reference evidence="3 4" key="1">
    <citation type="submission" date="2017-10" db="EMBL/GenBank/DDBJ databases">
        <title>Comparative genomics in systemic dimorphic fungi from Ajellomycetaceae.</title>
        <authorList>
            <person name="Munoz J.F."/>
            <person name="Mcewen J.G."/>
            <person name="Clay O.K."/>
            <person name="Cuomo C.A."/>
        </authorList>
    </citation>
    <scope>NUCLEOTIDE SEQUENCE [LARGE SCALE GENOMIC DNA]</scope>
    <source>
        <strain evidence="3 4">UAMH130</strain>
    </source>
</reference>
<dbReference type="SUPFAM" id="SSF53955">
    <property type="entry name" value="Lysozyme-like"/>
    <property type="match status" value="1"/>
</dbReference>
<evidence type="ECO:0000313" key="3">
    <source>
        <dbReference type="EMBL" id="PGG98162.1"/>
    </source>
</evidence>
<proteinExistence type="predicted"/>
<dbReference type="OrthoDB" id="1193027at2759"/>
<dbReference type="AlphaFoldDB" id="A0A2B7WNG0"/>
<feature type="region of interest" description="Disordered" evidence="1">
    <location>
        <begin position="25"/>
        <end position="49"/>
    </location>
</feature>
<dbReference type="InterPro" id="IPR023346">
    <property type="entry name" value="Lysozyme-like_dom_sf"/>
</dbReference>
<evidence type="ECO:0000313" key="4">
    <source>
        <dbReference type="Proteomes" id="UP000224080"/>
    </source>
</evidence>
<gene>
    <name evidence="3" type="ORF">GX51_06949</name>
</gene>
<feature type="signal peptide" evidence="2">
    <location>
        <begin position="1"/>
        <end position="19"/>
    </location>
</feature>
<evidence type="ECO:0000256" key="1">
    <source>
        <dbReference type="SAM" id="MobiDB-lite"/>
    </source>
</evidence>
<accession>A0A2B7WNG0</accession>
<name>A0A2B7WNG0_9EURO</name>
<keyword evidence="4" id="KW-1185">Reference proteome</keyword>
<organism evidence="3 4">
    <name type="scientific">Blastomyces parvus</name>
    <dbReference type="NCBI Taxonomy" id="2060905"/>
    <lineage>
        <taxon>Eukaryota</taxon>
        <taxon>Fungi</taxon>
        <taxon>Dikarya</taxon>
        <taxon>Ascomycota</taxon>
        <taxon>Pezizomycotina</taxon>
        <taxon>Eurotiomycetes</taxon>
        <taxon>Eurotiomycetidae</taxon>
        <taxon>Onygenales</taxon>
        <taxon>Ajellomycetaceae</taxon>
        <taxon>Blastomyces</taxon>
    </lineage>
</organism>
<dbReference type="Gene3D" id="1.10.530.10">
    <property type="match status" value="1"/>
</dbReference>
<dbReference type="Proteomes" id="UP000224080">
    <property type="component" value="Unassembled WGS sequence"/>
</dbReference>
<dbReference type="EMBL" id="PDNC01000126">
    <property type="protein sequence ID" value="PGG98162.1"/>
    <property type="molecule type" value="Genomic_DNA"/>
</dbReference>
<sequence>MLFKSIFALPVLALSLAAASPIKTPNNTPGCSGDPNEYQTGKCAPGLPQDQTPGTAGPACYKGAQFPPASEWLSFNELWKINSPIMSKFNSKSEMAAIKKYIPEAAAAAGIDKGIFLTIMMQESKGNVRTESGDGVTPGLMQALGSPSCLGTPFGTCPASKIKDMIFAGALGTGQTEGLATCFTKNRRKYGPMLRCYNSGSVIDPLRLELVNFGTPSYVSDVANRLRGFEPRRDCGFDGAIPSPGH</sequence>
<evidence type="ECO:0000256" key="2">
    <source>
        <dbReference type="SAM" id="SignalP"/>
    </source>
</evidence>
<protein>
    <recommendedName>
        <fullName evidence="5">Transglycosylase SLT domain-containing protein</fullName>
    </recommendedName>
</protein>
<evidence type="ECO:0008006" key="5">
    <source>
        <dbReference type="Google" id="ProtNLM"/>
    </source>
</evidence>
<dbReference type="STRING" id="2060905.A0A2B7WNG0"/>